<dbReference type="GO" id="GO:0005654">
    <property type="term" value="C:nucleoplasm"/>
    <property type="evidence" value="ECO:0007669"/>
    <property type="project" value="UniProtKB-SubCell"/>
</dbReference>
<keyword evidence="1" id="KW-0509">mRNA transport</keyword>
<dbReference type="GO" id="GO:0003713">
    <property type="term" value="F:transcription coactivator activity"/>
    <property type="evidence" value="ECO:0007669"/>
    <property type="project" value="UniProtKB-UniRule"/>
</dbReference>
<dbReference type="AlphaFoldDB" id="A0A2A2JUD5"/>
<evidence type="ECO:0000313" key="3">
    <source>
        <dbReference type="Proteomes" id="UP000218231"/>
    </source>
</evidence>
<keyword evidence="1" id="KW-0811">Translocation</keyword>
<accession>A0A2A2JUD5</accession>
<proteinExistence type="inferred from homology"/>
<dbReference type="Proteomes" id="UP000218231">
    <property type="component" value="Unassembled WGS sequence"/>
</dbReference>
<keyword evidence="1" id="KW-0010">Activator</keyword>
<dbReference type="HAMAP" id="MF_03046">
    <property type="entry name" value="ENY2_Sus1"/>
    <property type="match status" value="1"/>
</dbReference>
<keyword evidence="3" id="KW-1185">Reference proteome</keyword>
<evidence type="ECO:0000313" key="2">
    <source>
        <dbReference type="EMBL" id="PAV65179.1"/>
    </source>
</evidence>
<gene>
    <name evidence="2" type="ORF">WR25_20035</name>
</gene>
<protein>
    <recommendedName>
        <fullName evidence="1">Transcription and mRNA export factor ENY2</fullName>
    </recommendedName>
    <alternativeName>
        <fullName evidence="1">Enhancer of yellow 2 transcription factor homolog</fullName>
    </alternativeName>
</protein>
<comment type="function">
    <text evidence="1">Involved in mRNA export coupled transcription activation by association with both the TREX-2 and the SAGA complexes. The transcription regulatory histone acetylation (HAT) complex SAGA is a multiprotein complex that activates transcription by remodeling chromatin and mediating histone acetylation and deubiquitination. Within the SAGA complex, participates to a subcomplex that specifically deubiquitinates histones. The SAGA complex is recruited to specific gene promoters by activators, where it is required for transcription. The TREX-2 complex functions in docking export-competent ribonucleoprotein particles (mRNPs) to the nuclear entrance of the nuclear pore complex (nuclear basket). TREX-2 participates in mRNA export and accurate chromatin positioning in the nucleus by tethering genes to the nuclear periphery.</text>
</comment>
<comment type="subunit">
    <text evidence="1">Component of the nuclear pore complex (NPC)-associated TREX-2 complex (transcription and export complex 2). Component of the SAGA transcription coactivator-HAT complex. Within the SAGA complex, participates to a subcomplex of SAGA called the DUB module (deubiquitination module).</text>
</comment>
<dbReference type="GO" id="GO:0015031">
    <property type="term" value="P:protein transport"/>
    <property type="evidence" value="ECO:0007669"/>
    <property type="project" value="UniProtKB-KW"/>
</dbReference>
<keyword evidence="1" id="KW-0804">Transcription</keyword>
<comment type="subcellular location">
    <subcellularLocation>
        <location evidence="1">Nucleus</location>
        <location evidence="1">Nucleoplasm</location>
    </subcellularLocation>
</comment>
<organism evidence="2 3">
    <name type="scientific">Diploscapter pachys</name>
    <dbReference type="NCBI Taxonomy" id="2018661"/>
    <lineage>
        <taxon>Eukaryota</taxon>
        <taxon>Metazoa</taxon>
        <taxon>Ecdysozoa</taxon>
        <taxon>Nematoda</taxon>
        <taxon>Chromadorea</taxon>
        <taxon>Rhabditida</taxon>
        <taxon>Rhabditina</taxon>
        <taxon>Rhabditomorpha</taxon>
        <taxon>Rhabditoidea</taxon>
        <taxon>Rhabditidae</taxon>
        <taxon>Diploscapter</taxon>
    </lineage>
</organism>
<dbReference type="PANTHER" id="PTHR12514">
    <property type="entry name" value="ENHANCER OF YELLOW 2 TRANSCRIPTION FACTOR"/>
    <property type="match status" value="1"/>
</dbReference>
<dbReference type="STRING" id="2018661.A0A2A2JUD5"/>
<dbReference type="GO" id="GO:0006325">
    <property type="term" value="P:chromatin organization"/>
    <property type="evidence" value="ECO:0007669"/>
    <property type="project" value="UniProtKB-KW"/>
</dbReference>
<dbReference type="InterPro" id="IPR038212">
    <property type="entry name" value="TF_EnY2_sf"/>
</dbReference>
<keyword evidence="1" id="KW-0653">Protein transport</keyword>
<dbReference type="GO" id="GO:0005643">
    <property type="term" value="C:nuclear pore"/>
    <property type="evidence" value="ECO:0007669"/>
    <property type="project" value="UniProtKB-UniRule"/>
</dbReference>
<dbReference type="GO" id="GO:0070390">
    <property type="term" value="C:transcription export complex 2"/>
    <property type="evidence" value="ECO:0007669"/>
    <property type="project" value="UniProtKB-UniRule"/>
</dbReference>
<dbReference type="Pfam" id="PF10163">
    <property type="entry name" value="EnY2"/>
    <property type="match status" value="1"/>
</dbReference>
<dbReference type="EMBL" id="LIAE01010219">
    <property type="protein sequence ID" value="PAV65179.1"/>
    <property type="molecule type" value="Genomic_DNA"/>
</dbReference>
<dbReference type="InterPro" id="IPR018783">
    <property type="entry name" value="TF_ENY2"/>
</dbReference>
<dbReference type="OrthoDB" id="6221744at2759"/>
<comment type="similarity">
    <text evidence="1">Belongs to the ENY2 family.</text>
</comment>
<dbReference type="Gene3D" id="1.10.246.140">
    <property type="match status" value="1"/>
</dbReference>
<dbReference type="GO" id="GO:0006368">
    <property type="term" value="P:transcription elongation by RNA polymerase II"/>
    <property type="evidence" value="ECO:0007669"/>
    <property type="project" value="UniProtKB-UniRule"/>
</dbReference>
<dbReference type="GO" id="GO:0000124">
    <property type="term" value="C:SAGA complex"/>
    <property type="evidence" value="ECO:0007669"/>
    <property type="project" value="UniProtKB-UniRule"/>
</dbReference>
<keyword evidence="1" id="KW-0156">Chromatin regulator</keyword>
<comment type="caution">
    <text evidence="2">The sequence shown here is derived from an EMBL/GenBank/DDBJ whole genome shotgun (WGS) entry which is preliminary data.</text>
</comment>
<dbReference type="GO" id="GO:0006406">
    <property type="term" value="P:mRNA export from nucleus"/>
    <property type="evidence" value="ECO:0007669"/>
    <property type="project" value="UniProtKB-UniRule"/>
</dbReference>
<keyword evidence="1" id="KW-0539">Nucleus</keyword>
<evidence type="ECO:0000256" key="1">
    <source>
        <dbReference type="HAMAP-Rule" id="MF_03046"/>
    </source>
</evidence>
<sequence>MSKDRLTQSVEKRFVESGEQQRIVDTLMKRLKEGGWEDEVKKMVHKIIKEKGIGKDGATAEAIFEDLKTPSRRLVSNETKQEVYQMIRKFVADQMNLDVDDI</sequence>
<keyword evidence="1" id="KW-0813">Transport</keyword>
<name>A0A2A2JUD5_9BILA</name>
<reference evidence="2 3" key="1">
    <citation type="journal article" date="2017" name="Curr. Biol.">
        <title>Genome architecture and evolution of a unichromosomal asexual nematode.</title>
        <authorList>
            <person name="Fradin H."/>
            <person name="Zegar C."/>
            <person name="Gutwein M."/>
            <person name="Lucas J."/>
            <person name="Kovtun M."/>
            <person name="Corcoran D."/>
            <person name="Baugh L.R."/>
            <person name="Kiontke K."/>
            <person name="Gunsalus K."/>
            <person name="Fitch D.H."/>
            <person name="Piano F."/>
        </authorList>
    </citation>
    <scope>NUCLEOTIDE SEQUENCE [LARGE SCALE GENOMIC DNA]</scope>
    <source>
        <strain evidence="2">PF1309</strain>
    </source>
</reference>
<dbReference type="GO" id="GO:0071819">
    <property type="term" value="C:DUBm complex"/>
    <property type="evidence" value="ECO:0007669"/>
    <property type="project" value="UniProtKB-UniRule"/>
</dbReference>
<keyword evidence="1" id="KW-0805">Transcription regulation</keyword>